<dbReference type="Pfam" id="PF01066">
    <property type="entry name" value="CDP-OH_P_transf"/>
    <property type="match status" value="1"/>
</dbReference>
<name>A0A5J5IFU6_9BACT</name>
<keyword evidence="1 2" id="KW-0808">Transferase</keyword>
<feature type="transmembrane region" description="Helical" evidence="3">
    <location>
        <begin position="47"/>
        <end position="71"/>
    </location>
</feature>
<dbReference type="GO" id="GO:0008654">
    <property type="term" value="P:phospholipid biosynthetic process"/>
    <property type="evidence" value="ECO:0007669"/>
    <property type="project" value="InterPro"/>
</dbReference>
<evidence type="ECO:0000256" key="2">
    <source>
        <dbReference type="RuleBase" id="RU003750"/>
    </source>
</evidence>
<keyword evidence="3" id="KW-0472">Membrane</keyword>
<evidence type="ECO:0000313" key="5">
    <source>
        <dbReference type="Proteomes" id="UP000326903"/>
    </source>
</evidence>
<feature type="transmembrane region" description="Helical" evidence="3">
    <location>
        <begin position="146"/>
        <end position="170"/>
    </location>
</feature>
<accession>A0A5J5IFU6</accession>
<dbReference type="RefSeq" id="WP_150414599.1">
    <property type="nucleotide sequence ID" value="NZ_VYQF01000002.1"/>
</dbReference>
<dbReference type="InterPro" id="IPR000462">
    <property type="entry name" value="CDP-OH_P_trans"/>
</dbReference>
<comment type="caution">
    <text evidence="4">The sequence shown here is derived from an EMBL/GenBank/DDBJ whole genome shotgun (WGS) entry which is preliminary data.</text>
</comment>
<dbReference type="GO" id="GO:0016780">
    <property type="term" value="F:phosphotransferase activity, for other substituted phosphate groups"/>
    <property type="evidence" value="ECO:0007669"/>
    <property type="project" value="InterPro"/>
</dbReference>
<dbReference type="PROSITE" id="PS51257">
    <property type="entry name" value="PROKAR_LIPOPROTEIN"/>
    <property type="match status" value="1"/>
</dbReference>
<feature type="transmembrane region" description="Helical" evidence="3">
    <location>
        <begin position="220"/>
        <end position="246"/>
    </location>
</feature>
<dbReference type="GO" id="GO:0016020">
    <property type="term" value="C:membrane"/>
    <property type="evidence" value="ECO:0007669"/>
    <property type="project" value="InterPro"/>
</dbReference>
<feature type="transmembrane region" description="Helical" evidence="3">
    <location>
        <begin position="114"/>
        <end position="134"/>
    </location>
</feature>
<proteinExistence type="inferred from homology"/>
<dbReference type="InterPro" id="IPR048254">
    <property type="entry name" value="CDP_ALCOHOL_P_TRANSF_CS"/>
</dbReference>
<dbReference type="PROSITE" id="PS00379">
    <property type="entry name" value="CDP_ALCOHOL_P_TRANSF"/>
    <property type="match status" value="1"/>
</dbReference>
<sequence>MKQIPNIFTLLNLFFGCMAIVFALQTDSVIIYLNDEFNSSFNIPEKLTWAAICIIIAAVIDFLDGFVARLLKATSSMGKQLDSLSDVVSFGVAPAVIIYQLLRFSFAREENGLNVSIAWLVPAFILSCAAAYRLAKFNLDESQGIIFKGVPVPAVGLLVASFPLILHFNTITSFNNLLINKWVLYGLILVLSYLMVSNLRIMSLKFSDFTFKNNFPKITLLIIAIITAIFLQWIAVPVVFIFYIILSLSTIKTKSE</sequence>
<evidence type="ECO:0000256" key="3">
    <source>
        <dbReference type="SAM" id="Phobius"/>
    </source>
</evidence>
<comment type="similarity">
    <text evidence="2">Belongs to the CDP-alcohol phosphatidyltransferase class-I family.</text>
</comment>
<dbReference type="AlphaFoldDB" id="A0A5J5IFU6"/>
<keyword evidence="3" id="KW-0812">Transmembrane</keyword>
<dbReference type="Proteomes" id="UP000326903">
    <property type="component" value="Unassembled WGS sequence"/>
</dbReference>
<reference evidence="4 5" key="1">
    <citation type="submission" date="2019-09" db="EMBL/GenBank/DDBJ databases">
        <title>Draft genome sequence of Ginsengibacter sp. BR5-29.</title>
        <authorList>
            <person name="Im W.-T."/>
        </authorList>
    </citation>
    <scope>NUCLEOTIDE SEQUENCE [LARGE SCALE GENOMIC DNA]</scope>
    <source>
        <strain evidence="4 5">BR5-29</strain>
    </source>
</reference>
<dbReference type="Gene3D" id="1.20.120.1760">
    <property type="match status" value="1"/>
</dbReference>
<keyword evidence="3" id="KW-1133">Transmembrane helix</keyword>
<feature type="transmembrane region" description="Helical" evidence="3">
    <location>
        <begin position="182"/>
        <end position="199"/>
    </location>
</feature>
<protein>
    <submittedName>
        <fullName evidence="4">CDP-alcohol phosphatidyltransferase</fullName>
    </submittedName>
</protein>
<evidence type="ECO:0000313" key="4">
    <source>
        <dbReference type="EMBL" id="KAA9039190.1"/>
    </source>
</evidence>
<keyword evidence="5" id="KW-1185">Reference proteome</keyword>
<evidence type="ECO:0000256" key="1">
    <source>
        <dbReference type="ARBA" id="ARBA00022679"/>
    </source>
</evidence>
<dbReference type="EMBL" id="VYQF01000002">
    <property type="protein sequence ID" value="KAA9039190.1"/>
    <property type="molecule type" value="Genomic_DNA"/>
</dbReference>
<dbReference type="InterPro" id="IPR043130">
    <property type="entry name" value="CDP-OH_PTrfase_TM_dom"/>
</dbReference>
<gene>
    <name evidence="4" type="ORF">FW778_10170</name>
</gene>
<organism evidence="4 5">
    <name type="scientific">Ginsengibacter hankyongi</name>
    <dbReference type="NCBI Taxonomy" id="2607284"/>
    <lineage>
        <taxon>Bacteria</taxon>
        <taxon>Pseudomonadati</taxon>
        <taxon>Bacteroidota</taxon>
        <taxon>Chitinophagia</taxon>
        <taxon>Chitinophagales</taxon>
        <taxon>Chitinophagaceae</taxon>
        <taxon>Ginsengibacter</taxon>
    </lineage>
</organism>